<evidence type="ECO:0000313" key="3">
    <source>
        <dbReference type="EMBL" id="KKM54005.1"/>
    </source>
</evidence>
<dbReference type="PANTHER" id="PTHR35004:SF6">
    <property type="entry name" value="TRANSPOSASE"/>
    <property type="match status" value="1"/>
</dbReference>
<organism evidence="3">
    <name type="scientific">marine sediment metagenome</name>
    <dbReference type="NCBI Taxonomy" id="412755"/>
    <lineage>
        <taxon>unclassified sequences</taxon>
        <taxon>metagenomes</taxon>
        <taxon>ecological metagenomes</taxon>
    </lineage>
</organism>
<proteinExistence type="inferred from homology"/>
<dbReference type="Pfam" id="PF22483">
    <property type="entry name" value="Mu-transpos_C_2"/>
    <property type="match status" value="1"/>
</dbReference>
<dbReference type="Gene3D" id="3.30.420.10">
    <property type="entry name" value="Ribonuclease H-like superfamily/Ribonuclease H"/>
    <property type="match status" value="1"/>
</dbReference>
<dbReference type="InterPro" id="IPR012337">
    <property type="entry name" value="RNaseH-like_sf"/>
</dbReference>
<dbReference type="GO" id="GO:0003676">
    <property type="term" value="F:nucleic acid binding"/>
    <property type="evidence" value="ECO:0007669"/>
    <property type="project" value="InterPro"/>
</dbReference>
<dbReference type="EMBL" id="LAZR01011914">
    <property type="protein sequence ID" value="KKM54005.1"/>
    <property type="molecule type" value="Genomic_DNA"/>
</dbReference>
<dbReference type="SUPFAM" id="SSF53098">
    <property type="entry name" value="Ribonuclease H-like"/>
    <property type="match status" value="1"/>
</dbReference>
<comment type="similarity">
    <text evidence="1">Belongs to the transposase IS21/IS408/IS1162 family.</text>
</comment>
<name>A0A0F9IPP0_9ZZZZ</name>
<dbReference type="AlphaFoldDB" id="A0A0F9IPP0"/>
<feature type="domain" description="Integrase catalytic" evidence="2">
    <location>
        <begin position="126"/>
        <end position="298"/>
    </location>
</feature>
<dbReference type="PROSITE" id="PS50994">
    <property type="entry name" value="INTEGRASE"/>
    <property type="match status" value="1"/>
</dbReference>
<dbReference type="InterPro" id="IPR036397">
    <property type="entry name" value="RNaseH_sf"/>
</dbReference>
<dbReference type="NCBIfam" id="NF033546">
    <property type="entry name" value="transpos_IS21"/>
    <property type="match status" value="1"/>
</dbReference>
<dbReference type="GO" id="GO:0015074">
    <property type="term" value="P:DNA integration"/>
    <property type="evidence" value="ECO:0007669"/>
    <property type="project" value="InterPro"/>
</dbReference>
<evidence type="ECO:0000256" key="1">
    <source>
        <dbReference type="ARBA" id="ARBA00009277"/>
    </source>
</evidence>
<evidence type="ECO:0000259" key="2">
    <source>
        <dbReference type="PROSITE" id="PS50994"/>
    </source>
</evidence>
<protein>
    <recommendedName>
        <fullName evidence="2">Integrase catalytic domain-containing protein</fullName>
    </recommendedName>
</protein>
<dbReference type="InterPro" id="IPR001584">
    <property type="entry name" value="Integrase_cat-core"/>
</dbReference>
<dbReference type="InterPro" id="IPR054353">
    <property type="entry name" value="IstA-like_C"/>
</dbReference>
<sequence>MVTKTMYKKIQEFKKKGYLKSKISKEMKIDPATTAKYYRMSETEYREYLNSLMYRDKSFDQYKEDMLEVYECNDYRKLSMAAVYDYLEEKCGELPGTEKSLRNYIGYLRETNQLELNEKKRRYMKVPQLPMGKQLQVDFGEYSTKSGLKLYIFTSVLSASRYKYVAFQGRPFTTMDLIHHLLDCFDYVGGIPEELVIDQDNVMVVSENHGDIIYTGDFSYFIDEMGLSMYVCRKADPETKGKVENLVKYVKHNFLSIRDFESIEDARESLMRWLVRRANGKISQATKRIPLEMIEEERKQLRAMRNSIYRKGSLIGREERSADDNGRISVDASQYSVPEGYEKKVVEIYTTQTKLYVFDRYSGEQIAEHTLSLIPGKVINKRVHNRQKSKSIETLKEEVLNKFSVNKWQEFVGETFKKYPRYVRDQCIDALRCFGDDVNNESLDQALGFCLEHKTLSMRNLYDTYMYYEGLKGRNEKDILLKMTPQLKAVTRYKSDIRVAKRDLSVYKSLVGIIMGVLR</sequence>
<comment type="caution">
    <text evidence="3">The sequence shown here is derived from an EMBL/GenBank/DDBJ whole genome shotgun (WGS) entry which is preliminary data.</text>
</comment>
<reference evidence="3" key="1">
    <citation type="journal article" date="2015" name="Nature">
        <title>Complex archaea that bridge the gap between prokaryotes and eukaryotes.</title>
        <authorList>
            <person name="Spang A."/>
            <person name="Saw J.H."/>
            <person name="Jorgensen S.L."/>
            <person name="Zaremba-Niedzwiedzka K."/>
            <person name="Martijn J."/>
            <person name="Lind A.E."/>
            <person name="van Eijk R."/>
            <person name="Schleper C."/>
            <person name="Guy L."/>
            <person name="Ettema T.J."/>
        </authorList>
    </citation>
    <scope>NUCLEOTIDE SEQUENCE</scope>
</reference>
<accession>A0A0F9IPP0</accession>
<dbReference type="PANTHER" id="PTHR35004">
    <property type="entry name" value="TRANSPOSASE RV3428C-RELATED"/>
    <property type="match status" value="1"/>
</dbReference>
<gene>
    <name evidence="3" type="ORF">LCGC14_1553880</name>
</gene>